<evidence type="ECO:0000313" key="3">
    <source>
        <dbReference type="Proteomes" id="UP000663879"/>
    </source>
</evidence>
<evidence type="ECO:0000256" key="1">
    <source>
        <dbReference type="SAM" id="MobiDB-lite"/>
    </source>
</evidence>
<sequence>IARKYYRPFEIVGKNLNGVDYFIKKVRSKRGKIKQIYKSRLKIYYYSKPELNIKLEKSDDENEDQIGLNNKQKIFNKKINLGSKETKNNNLKPTELEPNFDKKLYSSESSNLSDEESNDPDYKPRRYQTKKIKRKFIKNKNPLIE</sequence>
<accession>A0A814RLA4</accession>
<feature type="compositionally biased region" description="Basic residues" evidence="1">
    <location>
        <begin position="125"/>
        <end position="138"/>
    </location>
</feature>
<feature type="region of interest" description="Disordered" evidence="1">
    <location>
        <begin position="84"/>
        <end position="145"/>
    </location>
</feature>
<comment type="caution">
    <text evidence="2">The sequence shown here is derived from an EMBL/GenBank/DDBJ whole genome shotgun (WGS) entry which is preliminary data.</text>
</comment>
<keyword evidence="3" id="KW-1185">Reference proteome</keyword>
<gene>
    <name evidence="2" type="ORF">OXX778_LOCUS22643</name>
</gene>
<dbReference type="AlphaFoldDB" id="A0A814RLA4"/>
<protein>
    <submittedName>
        <fullName evidence="2">Uncharacterized protein</fullName>
    </submittedName>
</protein>
<feature type="non-terminal residue" evidence="2">
    <location>
        <position position="1"/>
    </location>
</feature>
<proteinExistence type="predicted"/>
<name>A0A814RLA4_9BILA</name>
<reference evidence="2" key="1">
    <citation type="submission" date="2021-02" db="EMBL/GenBank/DDBJ databases">
        <authorList>
            <person name="Nowell W R."/>
        </authorList>
    </citation>
    <scope>NUCLEOTIDE SEQUENCE</scope>
    <source>
        <strain evidence="2">Ploen Becks lab</strain>
    </source>
</reference>
<dbReference type="Proteomes" id="UP000663879">
    <property type="component" value="Unassembled WGS sequence"/>
</dbReference>
<evidence type="ECO:0000313" key="2">
    <source>
        <dbReference type="EMBL" id="CAF1134935.1"/>
    </source>
</evidence>
<dbReference type="EMBL" id="CAJNOC010009947">
    <property type="protein sequence ID" value="CAF1134935.1"/>
    <property type="molecule type" value="Genomic_DNA"/>
</dbReference>
<organism evidence="2 3">
    <name type="scientific">Brachionus calyciflorus</name>
    <dbReference type="NCBI Taxonomy" id="104777"/>
    <lineage>
        <taxon>Eukaryota</taxon>
        <taxon>Metazoa</taxon>
        <taxon>Spiralia</taxon>
        <taxon>Gnathifera</taxon>
        <taxon>Rotifera</taxon>
        <taxon>Eurotatoria</taxon>
        <taxon>Monogononta</taxon>
        <taxon>Pseudotrocha</taxon>
        <taxon>Ploima</taxon>
        <taxon>Brachionidae</taxon>
        <taxon>Brachionus</taxon>
    </lineage>
</organism>